<organism evidence="4 5">
    <name type="scientific">Salinadaptatus halalkaliphilus</name>
    <dbReference type="NCBI Taxonomy" id="2419781"/>
    <lineage>
        <taxon>Archaea</taxon>
        <taxon>Methanobacteriati</taxon>
        <taxon>Methanobacteriota</taxon>
        <taxon>Stenosarchaea group</taxon>
        <taxon>Halobacteria</taxon>
        <taxon>Halobacteriales</taxon>
        <taxon>Natrialbaceae</taxon>
        <taxon>Salinadaptatus</taxon>
    </lineage>
</organism>
<dbReference type="PANTHER" id="PTHR43877">
    <property type="entry name" value="AMINOALKYLPHOSPHONATE N-ACETYLTRANSFERASE-RELATED-RELATED"/>
    <property type="match status" value="1"/>
</dbReference>
<dbReference type="PROSITE" id="PS51186">
    <property type="entry name" value="GNAT"/>
    <property type="match status" value="1"/>
</dbReference>
<dbReference type="Pfam" id="PF13673">
    <property type="entry name" value="Acetyltransf_10"/>
    <property type="match status" value="1"/>
</dbReference>
<gene>
    <name evidence="4" type="ORF">D8Y22_21805</name>
</gene>
<dbReference type="GO" id="GO:0016747">
    <property type="term" value="F:acyltransferase activity, transferring groups other than amino-acyl groups"/>
    <property type="evidence" value="ECO:0007669"/>
    <property type="project" value="InterPro"/>
</dbReference>
<dbReference type="Gene3D" id="3.40.630.30">
    <property type="match status" value="1"/>
</dbReference>
<keyword evidence="1 4" id="KW-0808">Transferase</keyword>
<keyword evidence="5" id="KW-1185">Reference proteome</keyword>
<dbReference type="InterPro" id="IPR000182">
    <property type="entry name" value="GNAT_dom"/>
</dbReference>
<protein>
    <submittedName>
        <fullName evidence="4">GNAT family N-acetyltransferase</fullName>
    </submittedName>
</protein>
<accession>A0A4S3TJE3</accession>
<evidence type="ECO:0000313" key="4">
    <source>
        <dbReference type="EMBL" id="THE62708.1"/>
    </source>
</evidence>
<dbReference type="SUPFAM" id="SSF55729">
    <property type="entry name" value="Acyl-CoA N-acyltransferases (Nat)"/>
    <property type="match status" value="1"/>
</dbReference>
<proteinExistence type="predicted"/>
<dbReference type="InterPro" id="IPR016181">
    <property type="entry name" value="Acyl_CoA_acyltransferase"/>
</dbReference>
<comment type="caution">
    <text evidence="4">The sequence shown here is derived from an EMBL/GenBank/DDBJ whole genome shotgun (WGS) entry which is preliminary data.</text>
</comment>
<evidence type="ECO:0000259" key="3">
    <source>
        <dbReference type="PROSITE" id="PS51186"/>
    </source>
</evidence>
<dbReference type="AlphaFoldDB" id="A0A4S3TJE3"/>
<dbReference type="EMBL" id="RBZW01000077">
    <property type="protein sequence ID" value="THE62708.1"/>
    <property type="molecule type" value="Genomic_DNA"/>
</dbReference>
<dbReference type="CDD" id="cd04301">
    <property type="entry name" value="NAT_SF"/>
    <property type="match status" value="1"/>
</dbReference>
<dbReference type="Proteomes" id="UP000318864">
    <property type="component" value="Unassembled WGS sequence"/>
</dbReference>
<dbReference type="InterPro" id="IPR050832">
    <property type="entry name" value="Bact_Acetyltransf"/>
</dbReference>
<reference evidence="4 5" key="1">
    <citation type="submission" date="2018-10" db="EMBL/GenBank/DDBJ databases">
        <title>Natronolimnobius sp. XQ-INN 246 isolated from Inner Mongolia Autonomous Region of China.</title>
        <authorList>
            <person name="Xue Q."/>
        </authorList>
    </citation>
    <scope>NUCLEOTIDE SEQUENCE [LARGE SCALE GENOMIC DNA]</scope>
    <source>
        <strain evidence="4 5">XQ-INN 246</strain>
    </source>
</reference>
<sequence>MVEIRVADDADDRDDAFAVRRTVFVDEQGVDEDLEYDDHEDEAVHFVAYDGAEPIGAARLREYEDGVGKAERVAVVPSRRENGIGRNLMTAVEMEAATLGFETLLLHAQTRVTDFYESLEYEQFGEEFKEAGIPHVKMRKSLE</sequence>
<name>A0A4S3TJE3_9EURY</name>
<evidence type="ECO:0000313" key="5">
    <source>
        <dbReference type="Proteomes" id="UP000318864"/>
    </source>
</evidence>
<dbReference type="OrthoDB" id="111868at2157"/>
<evidence type="ECO:0000256" key="2">
    <source>
        <dbReference type="ARBA" id="ARBA00023315"/>
    </source>
</evidence>
<feature type="domain" description="N-acetyltransferase" evidence="3">
    <location>
        <begin position="2"/>
        <end position="143"/>
    </location>
</feature>
<dbReference type="RefSeq" id="WP_141466720.1">
    <property type="nucleotide sequence ID" value="NZ_RBZW01000077.1"/>
</dbReference>
<evidence type="ECO:0000256" key="1">
    <source>
        <dbReference type="ARBA" id="ARBA00022679"/>
    </source>
</evidence>
<keyword evidence="2" id="KW-0012">Acyltransferase</keyword>